<comment type="caution">
    <text evidence="5">The sequence shown here is derived from an EMBL/GenBank/DDBJ whole genome shotgun (WGS) entry which is preliminary data.</text>
</comment>
<evidence type="ECO:0000256" key="3">
    <source>
        <dbReference type="ARBA" id="ARBA00022884"/>
    </source>
</evidence>
<keyword evidence="1" id="KW-0597">Phosphoprotein</keyword>
<keyword evidence="2" id="KW-0677">Repeat</keyword>
<dbReference type="AlphaFoldDB" id="A0ABD2Y5A0"/>
<dbReference type="InterPro" id="IPR029123">
    <property type="entry name" value="RBM39_linker"/>
</dbReference>
<dbReference type="InterPro" id="IPR012677">
    <property type="entry name" value="Nucleotide-bd_a/b_plait_sf"/>
</dbReference>
<dbReference type="Proteomes" id="UP001630127">
    <property type="component" value="Unassembled WGS sequence"/>
</dbReference>
<dbReference type="Gene3D" id="3.30.70.330">
    <property type="match status" value="1"/>
</dbReference>
<evidence type="ECO:0000313" key="6">
    <source>
        <dbReference type="Proteomes" id="UP001630127"/>
    </source>
</evidence>
<evidence type="ECO:0000256" key="2">
    <source>
        <dbReference type="ARBA" id="ARBA00022737"/>
    </source>
</evidence>
<dbReference type="InterPro" id="IPR006509">
    <property type="entry name" value="RBM39_SF"/>
</dbReference>
<organism evidence="5 6">
    <name type="scientific">Cinchona calisaya</name>
    <dbReference type="NCBI Taxonomy" id="153742"/>
    <lineage>
        <taxon>Eukaryota</taxon>
        <taxon>Viridiplantae</taxon>
        <taxon>Streptophyta</taxon>
        <taxon>Embryophyta</taxon>
        <taxon>Tracheophyta</taxon>
        <taxon>Spermatophyta</taxon>
        <taxon>Magnoliopsida</taxon>
        <taxon>eudicotyledons</taxon>
        <taxon>Gunneridae</taxon>
        <taxon>Pentapetalae</taxon>
        <taxon>asterids</taxon>
        <taxon>lamiids</taxon>
        <taxon>Gentianales</taxon>
        <taxon>Rubiaceae</taxon>
        <taxon>Cinchonoideae</taxon>
        <taxon>Cinchoneae</taxon>
        <taxon>Cinchona</taxon>
    </lineage>
</organism>
<dbReference type="GO" id="GO:0003723">
    <property type="term" value="F:RNA binding"/>
    <property type="evidence" value="ECO:0007669"/>
    <property type="project" value="UniProtKB-KW"/>
</dbReference>
<keyword evidence="3" id="KW-0694">RNA-binding</keyword>
<evidence type="ECO:0000313" key="5">
    <source>
        <dbReference type="EMBL" id="KAL3502253.1"/>
    </source>
</evidence>
<dbReference type="PANTHER" id="PTHR48036">
    <property type="entry name" value="SPLICING FACTOR (PAD-1), PUTATIVE (AFU_ORTHOLOGUE AFUA_1G15810)-RELATED"/>
    <property type="match status" value="1"/>
</dbReference>
<name>A0ABD2Y5A0_9GENT</name>
<reference evidence="5 6" key="1">
    <citation type="submission" date="2024-11" db="EMBL/GenBank/DDBJ databases">
        <title>A near-complete genome assembly of Cinchona calisaya.</title>
        <authorList>
            <person name="Lian D.C."/>
            <person name="Zhao X.W."/>
            <person name="Wei L."/>
        </authorList>
    </citation>
    <scope>NUCLEOTIDE SEQUENCE [LARGE SCALE GENOMIC DNA]</scope>
    <source>
        <tissue evidence="5">Nenye</tissue>
    </source>
</reference>
<dbReference type="EMBL" id="JBJUIK010000015">
    <property type="protein sequence ID" value="KAL3502253.1"/>
    <property type="molecule type" value="Genomic_DNA"/>
</dbReference>
<protein>
    <recommendedName>
        <fullName evidence="4">Splicing factor RBM39 linker domain-containing protein</fullName>
    </recommendedName>
</protein>
<keyword evidence="6" id="KW-1185">Reference proteome</keyword>
<sequence length="206" mass="22192">MLMAKLDRSGIASSVAGSLGVPALNGAAPAQQAITMPIGAPAAIPSPVLPAQVLTSLAPELVGNPCECLLLKNMFDPATETDPEFDLDIWDDVHEECSKYELGHLSLSLTQDCIICMKMRRIHIYLHHPSLASPRASMPFSSDQFIRQDIIPLESSSSIPFHVLDGMSLGTGPEDLSQPGFGGPNITLTQEQFTRVRDISVTKKID</sequence>
<gene>
    <name evidence="5" type="ORF">ACH5RR_036702</name>
</gene>
<accession>A0ABD2Y5A0</accession>
<evidence type="ECO:0000256" key="1">
    <source>
        <dbReference type="ARBA" id="ARBA00022553"/>
    </source>
</evidence>
<feature type="domain" description="Splicing factor RBM39 linker" evidence="4">
    <location>
        <begin position="2"/>
        <end position="85"/>
    </location>
</feature>
<dbReference type="Pfam" id="PF15519">
    <property type="entry name" value="RBM39linker"/>
    <property type="match status" value="1"/>
</dbReference>
<evidence type="ECO:0000259" key="4">
    <source>
        <dbReference type="Pfam" id="PF15519"/>
    </source>
</evidence>
<proteinExistence type="predicted"/>